<dbReference type="AlphaFoldDB" id="A0A8T0BZC3"/>
<name>A0A8T0BZC3_9GAMM</name>
<dbReference type="Proteomes" id="UP000016480">
    <property type="component" value="Unassembled WGS sequence"/>
</dbReference>
<evidence type="ECO:0000313" key="2">
    <source>
        <dbReference type="Proteomes" id="UP000016480"/>
    </source>
</evidence>
<comment type="caution">
    <text evidence="1">The sequence shown here is derived from an EMBL/GenBank/DDBJ whole genome shotgun (WGS) entry which is preliminary data.</text>
</comment>
<organism evidence="1 2">
    <name type="scientific">Pseudoalteromonas rubra</name>
    <dbReference type="NCBI Taxonomy" id="43658"/>
    <lineage>
        <taxon>Bacteria</taxon>
        <taxon>Pseudomonadati</taxon>
        <taxon>Pseudomonadota</taxon>
        <taxon>Gammaproteobacteria</taxon>
        <taxon>Alteromonadales</taxon>
        <taxon>Pseudoalteromonadaceae</taxon>
        <taxon>Pseudoalteromonas</taxon>
    </lineage>
</organism>
<proteinExistence type="predicted"/>
<gene>
    <name evidence="1" type="ORF">PRUB_b0351</name>
</gene>
<evidence type="ECO:0000313" key="1">
    <source>
        <dbReference type="EMBL" id="KAF7781205.1"/>
    </source>
</evidence>
<reference evidence="1 2" key="1">
    <citation type="journal article" date="2012" name="J. Bacteriol.">
        <title>Genome sequence of the cycloprodigiosin-producing bacterial strain Pseudoalteromonas rubra ATCC 29570(T).</title>
        <authorList>
            <person name="Xie B.B."/>
            <person name="Shu Y.L."/>
            <person name="Qin Q.L."/>
            <person name="Rong J.C."/>
            <person name="Zhang X.Y."/>
            <person name="Chen X.L."/>
            <person name="Zhou B.C."/>
            <person name="Zhang Y.Z."/>
        </authorList>
    </citation>
    <scope>NUCLEOTIDE SEQUENCE [LARGE SCALE GENOMIC DNA]</scope>
    <source>
        <strain evidence="1 2">DSM 6842</strain>
    </source>
</reference>
<protein>
    <submittedName>
        <fullName evidence="1">Uncharacterized protein</fullName>
    </submittedName>
</protein>
<accession>A0A8T0BZC3</accession>
<sequence length="46" mass="5252">MPDLKTLYAAVLIDVYFFPWKMDFAGVSVLRQVKQASVSNLTQVFN</sequence>
<dbReference type="EMBL" id="AHCD03000044">
    <property type="protein sequence ID" value="KAF7781205.1"/>
    <property type="molecule type" value="Genomic_DNA"/>
</dbReference>